<dbReference type="GeneTree" id="ENSGT00940000159050"/>
<dbReference type="AlphaFoldDB" id="A0A5F4W093"/>
<evidence type="ECO:0000256" key="6">
    <source>
        <dbReference type="ARBA" id="ARBA00022553"/>
    </source>
</evidence>
<dbReference type="InterPro" id="IPR008271">
    <property type="entry name" value="Ser/Thr_kinase_AS"/>
</dbReference>
<evidence type="ECO:0000256" key="12">
    <source>
        <dbReference type="ARBA" id="ARBA00072548"/>
    </source>
</evidence>
<dbReference type="SUPFAM" id="SSF56112">
    <property type="entry name" value="Protein kinase-like (PK-like)"/>
    <property type="match status" value="1"/>
</dbReference>
<evidence type="ECO:0000256" key="8">
    <source>
        <dbReference type="ARBA" id="ARBA00022741"/>
    </source>
</evidence>
<organism evidence="16 17">
    <name type="scientific">Callithrix jacchus</name>
    <name type="common">White-tufted-ear marmoset</name>
    <name type="synonym">Simia Jacchus</name>
    <dbReference type="NCBI Taxonomy" id="9483"/>
    <lineage>
        <taxon>Eukaryota</taxon>
        <taxon>Metazoa</taxon>
        <taxon>Chordata</taxon>
        <taxon>Craniata</taxon>
        <taxon>Vertebrata</taxon>
        <taxon>Euteleostomi</taxon>
        <taxon>Mammalia</taxon>
        <taxon>Eutheria</taxon>
        <taxon>Euarchontoglires</taxon>
        <taxon>Primates</taxon>
        <taxon>Haplorrhini</taxon>
        <taxon>Platyrrhini</taxon>
        <taxon>Cebidae</taxon>
        <taxon>Callitrichinae</taxon>
        <taxon>Callithrix</taxon>
        <taxon>Callithrix</taxon>
    </lineage>
</organism>
<dbReference type="Gene3D" id="1.10.510.10">
    <property type="entry name" value="Transferase(Phosphotransferase) domain 1"/>
    <property type="match status" value="1"/>
</dbReference>
<dbReference type="PANTHER" id="PTHR24347">
    <property type="entry name" value="SERINE/THREONINE-PROTEIN KINASE"/>
    <property type="match status" value="1"/>
</dbReference>
<dbReference type="CDD" id="cd14097">
    <property type="entry name" value="STKc_STK33"/>
    <property type="match status" value="1"/>
</dbReference>
<evidence type="ECO:0000256" key="10">
    <source>
        <dbReference type="ARBA" id="ARBA00022840"/>
    </source>
</evidence>
<keyword evidence="10 13" id="KW-0067">ATP-binding</keyword>
<evidence type="ECO:0000313" key="16">
    <source>
        <dbReference type="Ensembl" id="ENSCJAP00000071236.2"/>
    </source>
</evidence>
<dbReference type="InterPro" id="IPR000719">
    <property type="entry name" value="Prot_kinase_dom"/>
</dbReference>
<reference evidence="16" key="1">
    <citation type="submission" date="2009-03" db="EMBL/GenBank/DDBJ databases">
        <authorList>
            <person name="Warren W."/>
            <person name="Ye L."/>
            <person name="Minx P."/>
            <person name="Worley K."/>
            <person name="Gibbs R."/>
            <person name="Wilson R.K."/>
        </authorList>
    </citation>
    <scope>NUCLEOTIDE SEQUENCE [LARGE SCALE GENOMIC DNA]</scope>
</reference>
<protein>
    <recommendedName>
        <fullName evidence="12">Serine/threonine-protein kinase 33</fullName>
        <ecNumber evidence="3">2.7.11.1</ecNumber>
    </recommendedName>
</protein>
<keyword evidence="5" id="KW-0723">Serine/threonine-protein kinase</keyword>
<evidence type="ECO:0000256" key="1">
    <source>
        <dbReference type="ARBA" id="ARBA00004556"/>
    </source>
</evidence>
<sequence length="504" mass="56543">MWPLLCAPDGIFGPPLRGAARGRAWGCTGGTWAASCSRHLPASPAAWERGFAPAALFVPARPPSTPCGCCAGRKVSPSAEFRACLQLARSVRTCRRPASLPAAEIYTFGRILGKGSFGMVIEAADKETETKWAIKKVNKEKAGSSAVKLLEREVNILKSVKHEHIIHLEQVFETPKKMYLVMELCEDGELKKILDRKGHFSENETRWIIQSLASAIAYLHNNDIAHRDLKLENILVKSSLIDDNNEINLNIKVTDFGLAVKKQSRREAMLQATCGTPIYMAPEVINAHDYSQQCDIWSIGVIMYMLLCGEPPFLASSEEKLFELIRKGELHFENPVWNFISDCAKRVLKQLMKVDPAHRITAKELLDNQWLTGNTLSSVRPTNVLEMMKEWKNNPESDEENTTEEKNNPSTRKQLKSYQPWGNVRVANYTSDEEEEKQSTAYEKQFPATSKDNFDMCCSSFTSSKLLPAELKEELEKTRVTPSPGTATKYTAKSTVLSRSKKKL</sequence>
<dbReference type="FunFam" id="1.10.510.10:FF:000557">
    <property type="entry name" value="Serine/threonine-protein kinase 33"/>
    <property type="match status" value="1"/>
</dbReference>
<keyword evidence="4" id="KW-0963">Cytoplasm</keyword>
<reference evidence="16" key="3">
    <citation type="submission" date="2025-09" db="UniProtKB">
        <authorList>
            <consortium name="Ensembl"/>
        </authorList>
    </citation>
    <scope>IDENTIFICATION</scope>
</reference>
<dbReference type="Ensembl" id="ENSCJAT00000113181.2">
    <property type="protein sequence ID" value="ENSCJAP00000071236.2"/>
    <property type="gene ID" value="ENSCJAG00000011801.4"/>
</dbReference>
<evidence type="ECO:0000313" key="17">
    <source>
        <dbReference type="Proteomes" id="UP000008225"/>
    </source>
</evidence>
<dbReference type="OMA" id="XPEVINA"/>
<dbReference type="Pfam" id="PF00069">
    <property type="entry name" value="Pkinase"/>
    <property type="match status" value="1"/>
</dbReference>
<dbReference type="GO" id="GO:0004674">
    <property type="term" value="F:protein serine/threonine kinase activity"/>
    <property type="evidence" value="ECO:0007669"/>
    <property type="project" value="UniProtKB-KW"/>
</dbReference>
<dbReference type="PROSITE" id="PS00108">
    <property type="entry name" value="PROTEIN_KINASE_ST"/>
    <property type="match status" value="1"/>
</dbReference>
<keyword evidence="9" id="KW-0418">Kinase</keyword>
<comment type="similarity">
    <text evidence="2">Belongs to the protein kinase superfamily. CAMK Ser/Thr protein kinase family. CaMK subfamily.</text>
</comment>
<dbReference type="InterPro" id="IPR017441">
    <property type="entry name" value="Protein_kinase_ATP_BS"/>
</dbReference>
<keyword evidence="6" id="KW-0597">Phosphoprotein</keyword>
<evidence type="ECO:0000256" key="7">
    <source>
        <dbReference type="ARBA" id="ARBA00022679"/>
    </source>
</evidence>
<feature type="region of interest" description="Disordered" evidence="14">
    <location>
        <begin position="392"/>
        <end position="417"/>
    </location>
</feature>
<dbReference type="InterPro" id="IPR011009">
    <property type="entry name" value="Kinase-like_dom_sf"/>
</dbReference>
<name>A0A5F4W093_CALJA</name>
<dbReference type="Proteomes" id="UP000008225">
    <property type="component" value="Chromosome 11"/>
</dbReference>
<feature type="domain" description="Protein kinase" evidence="15">
    <location>
        <begin position="106"/>
        <end position="371"/>
    </location>
</feature>
<evidence type="ECO:0000259" key="15">
    <source>
        <dbReference type="PROSITE" id="PS50011"/>
    </source>
</evidence>
<dbReference type="PROSITE" id="PS00107">
    <property type="entry name" value="PROTEIN_KINASE_ATP"/>
    <property type="match status" value="1"/>
</dbReference>
<keyword evidence="17" id="KW-1185">Reference proteome</keyword>
<evidence type="ECO:0000256" key="9">
    <source>
        <dbReference type="ARBA" id="ARBA00022777"/>
    </source>
</evidence>
<dbReference type="FunFam" id="3.30.200.20:FF:000042">
    <property type="entry name" value="Aurora kinase A"/>
    <property type="match status" value="1"/>
</dbReference>
<comment type="subcellular location">
    <subcellularLocation>
        <location evidence="1">Cytoplasm</location>
        <location evidence="1">Perinuclear region</location>
    </subcellularLocation>
</comment>
<comment type="function">
    <text evidence="11">Serine/threonine protein kinase required for spermatid differentiation and male fertility. Promotes sperm flagella assembly during spermatogenesis by mediating phosphorylation of fibrous sheath proteins AKAP3 and AKAP4. Also phosphorylates vimentin/VIM, thereby regulating the dynamic behavior of the intermediate filament cytoskeleton.</text>
</comment>
<reference evidence="16" key="2">
    <citation type="submission" date="2025-08" db="UniProtKB">
        <authorList>
            <consortium name="Ensembl"/>
        </authorList>
    </citation>
    <scope>IDENTIFICATION</scope>
</reference>
<feature type="region of interest" description="Disordered" evidence="14">
    <location>
        <begin position="475"/>
        <end position="504"/>
    </location>
</feature>
<dbReference type="GO" id="GO:0005524">
    <property type="term" value="F:ATP binding"/>
    <property type="evidence" value="ECO:0007669"/>
    <property type="project" value="UniProtKB-UniRule"/>
</dbReference>
<evidence type="ECO:0000256" key="2">
    <source>
        <dbReference type="ARBA" id="ARBA00005354"/>
    </source>
</evidence>
<dbReference type="PROSITE" id="PS50011">
    <property type="entry name" value="PROTEIN_KINASE_DOM"/>
    <property type="match status" value="1"/>
</dbReference>
<evidence type="ECO:0000256" key="3">
    <source>
        <dbReference type="ARBA" id="ARBA00012513"/>
    </source>
</evidence>
<accession>A0A5F4W093</accession>
<dbReference type="GO" id="GO:0007283">
    <property type="term" value="P:spermatogenesis"/>
    <property type="evidence" value="ECO:0007669"/>
    <property type="project" value="UniProtKB-ARBA"/>
</dbReference>
<feature type="compositionally biased region" description="Polar residues" evidence="14">
    <location>
        <begin position="480"/>
        <end position="498"/>
    </location>
</feature>
<evidence type="ECO:0000256" key="14">
    <source>
        <dbReference type="SAM" id="MobiDB-lite"/>
    </source>
</evidence>
<feature type="binding site" evidence="13">
    <location>
        <position position="136"/>
    </location>
    <ligand>
        <name>ATP</name>
        <dbReference type="ChEBI" id="CHEBI:30616"/>
    </ligand>
</feature>
<evidence type="ECO:0000256" key="4">
    <source>
        <dbReference type="ARBA" id="ARBA00022490"/>
    </source>
</evidence>
<dbReference type="Bgee" id="ENSCJAG00000011801">
    <property type="expression patterns" value="Expressed in heart and 5 other cell types or tissues"/>
</dbReference>
<keyword evidence="7" id="KW-0808">Transferase</keyword>
<dbReference type="EC" id="2.7.11.1" evidence="3"/>
<keyword evidence="8 13" id="KW-0547">Nucleotide-binding</keyword>
<dbReference type="SMART" id="SM00220">
    <property type="entry name" value="S_TKc"/>
    <property type="match status" value="1"/>
</dbReference>
<gene>
    <name evidence="16" type="primary">STK33</name>
</gene>
<dbReference type="GO" id="GO:0048471">
    <property type="term" value="C:perinuclear region of cytoplasm"/>
    <property type="evidence" value="ECO:0007669"/>
    <property type="project" value="UniProtKB-SubCell"/>
</dbReference>
<evidence type="ECO:0000256" key="5">
    <source>
        <dbReference type="ARBA" id="ARBA00022527"/>
    </source>
</evidence>
<evidence type="ECO:0000256" key="11">
    <source>
        <dbReference type="ARBA" id="ARBA00054427"/>
    </source>
</evidence>
<evidence type="ECO:0000256" key="13">
    <source>
        <dbReference type="PROSITE-ProRule" id="PRU10141"/>
    </source>
</evidence>
<proteinExistence type="inferred from homology"/>